<dbReference type="EMBL" id="JRYR02000002">
    <property type="protein sequence ID" value="OHX64613.1"/>
    <property type="molecule type" value="Genomic_DNA"/>
</dbReference>
<protein>
    <recommendedName>
        <fullName evidence="2">Disease resistance R13L4/SHOC-2-like LRR domain-containing protein</fullName>
    </recommendedName>
</protein>
<dbReference type="Pfam" id="PF23598">
    <property type="entry name" value="LRR_14"/>
    <property type="match status" value="1"/>
</dbReference>
<organism evidence="3 4">
    <name type="scientific">Flammeovirga pacifica</name>
    <dbReference type="NCBI Taxonomy" id="915059"/>
    <lineage>
        <taxon>Bacteria</taxon>
        <taxon>Pseudomonadati</taxon>
        <taxon>Bacteroidota</taxon>
        <taxon>Cytophagia</taxon>
        <taxon>Cytophagales</taxon>
        <taxon>Flammeovirgaceae</taxon>
        <taxon>Flammeovirga</taxon>
    </lineage>
</organism>
<dbReference type="PANTHER" id="PTHR45752:SF187">
    <property type="entry name" value="LEUCINE-RICH REPEAT AND IQ DOMAIN-CONTAINING PROTEIN 4"/>
    <property type="match status" value="1"/>
</dbReference>
<evidence type="ECO:0000313" key="4">
    <source>
        <dbReference type="Proteomes" id="UP000179797"/>
    </source>
</evidence>
<evidence type="ECO:0000256" key="1">
    <source>
        <dbReference type="ARBA" id="ARBA00022737"/>
    </source>
</evidence>
<gene>
    <name evidence="3" type="ORF">NH26_23875</name>
</gene>
<proteinExistence type="predicted"/>
<accession>A0A1S1YUS2</accession>
<keyword evidence="4" id="KW-1185">Reference proteome</keyword>
<feature type="domain" description="Disease resistance R13L4/SHOC-2-like LRR" evidence="2">
    <location>
        <begin position="82"/>
        <end position="191"/>
    </location>
</feature>
<dbReference type="InterPro" id="IPR050715">
    <property type="entry name" value="LRR-SigEffector_domain"/>
</dbReference>
<name>A0A1S1YUS2_FLAPC</name>
<dbReference type="STRING" id="915059.NH26_23875"/>
<reference evidence="3 4" key="1">
    <citation type="journal article" date="2012" name="Int. J. Syst. Evol. Microbiol.">
        <title>Flammeovirga pacifica sp. nov., isolated from deep-sea sediment.</title>
        <authorList>
            <person name="Xu H."/>
            <person name="Fu Y."/>
            <person name="Yang N."/>
            <person name="Ding Z."/>
            <person name="Lai Q."/>
            <person name="Zeng R."/>
        </authorList>
    </citation>
    <scope>NUCLEOTIDE SEQUENCE [LARGE SCALE GENOMIC DNA]</scope>
    <source>
        <strain evidence="4">DSM 24597 / LMG 26175 / WPAGA1</strain>
    </source>
</reference>
<dbReference type="Gene3D" id="3.80.10.10">
    <property type="entry name" value="Ribonuclease Inhibitor"/>
    <property type="match status" value="2"/>
</dbReference>
<dbReference type="Proteomes" id="UP000179797">
    <property type="component" value="Unassembled WGS sequence"/>
</dbReference>
<dbReference type="AlphaFoldDB" id="A0A1S1YUS2"/>
<dbReference type="PANTHER" id="PTHR45752">
    <property type="entry name" value="LEUCINE-RICH REPEAT-CONTAINING"/>
    <property type="match status" value="1"/>
</dbReference>
<dbReference type="OrthoDB" id="901479at2"/>
<evidence type="ECO:0000259" key="2">
    <source>
        <dbReference type="Pfam" id="PF23598"/>
    </source>
</evidence>
<evidence type="ECO:0000313" key="3">
    <source>
        <dbReference type="EMBL" id="OHX64613.1"/>
    </source>
</evidence>
<dbReference type="InterPro" id="IPR055414">
    <property type="entry name" value="LRR_R13L4/SHOC2-like"/>
</dbReference>
<dbReference type="SUPFAM" id="SSF52047">
    <property type="entry name" value="RNI-like"/>
    <property type="match status" value="1"/>
</dbReference>
<sequence length="480" mass="55881">MKSKLLYFLLTVLLSCNLNTKEETVLDLSEEDQEQLKVLFNNHLNYFSIDFASLKNEVEVLNGELVRLKLFDFKVDYEMYPRESVEKISNFKHLKELILFGCDYYPKNMDNLSKLETLHLNLDRIHNFPFEQLNSNTLQMLYIEGDSIKSVPNAIYNFTSLKELEILTNDVPSVSNEIGNLKDLENLVISVKMNTLPKEIKGCSKLKTLKIYSDSLTSLPNSFQNYTELEILYIYSKSKIDLPISLSNCKNVILFELSGIINEYPECINGMDSLGYLEIDCGENGGFDSLSDGMSNLTRLHTLRIENPKLKYLPKSLSQTNLEYLYIHEANFRDYQFPIEYNQLPLKYIKLYDTKIKEFPEFIYDLTTLEELNIKGGYFDSMRNPQPQKNWNNLKSFTVTDTDLKSLPDSLGYCRNLQTVDIQYNRLTTVPRSFANLGERLCFYWFGNPWKTLPKEMDWNCRDLNPCSVGYSNLPPAKRR</sequence>
<comment type="caution">
    <text evidence="3">The sequence shown here is derived from an EMBL/GenBank/DDBJ whole genome shotgun (WGS) entry which is preliminary data.</text>
</comment>
<dbReference type="PROSITE" id="PS51257">
    <property type="entry name" value="PROKAR_LIPOPROTEIN"/>
    <property type="match status" value="1"/>
</dbReference>
<keyword evidence="1" id="KW-0677">Repeat</keyword>
<dbReference type="RefSeq" id="WP_044217178.1">
    <property type="nucleotide sequence ID" value="NZ_JRYR02000002.1"/>
</dbReference>
<dbReference type="InterPro" id="IPR032675">
    <property type="entry name" value="LRR_dom_sf"/>
</dbReference>